<gene>
    <name evidence="1" type="ORF">QE152_g15793</name>
</gene>
<dbReference type="Proteomes" id="UP001458880">
    <property type="component" value="Unassembled WGS sequence"/>
</dbReference>
<protein>
    <recommendedName>
        <fullName evidence="3">Transposase</fullName>
    </recommendedName>
</protein>
<dbReference type="EMBL" id="JASPKY010000158">
    <property type="protein sequence ID" value="KAK9729693.1"/>
    <property type="molecule type" value="Genomic_DNA"/>
</dbReference>
<name>A0AAW1L600_POPJA</name>
<evidence type="ECO:0000313" key="2">
    <source>
        <dbReference type="Proteomes" id="UP001458880"/>
    </source>
</evidence>
<reference evidence="1 2" key="1">
    <citation type="journal article" date="2024" name="BMC Genomics">
        <title>De novo assembly and annotation of Popillia japonica's genome with initial clues to its potential as an invasive pest.</title>
        <authorList>
            <person name="Cucini C."/>
            <person name="Boschi S."/>
            <person name="Funari R."/>
            <person name="Cardaioli E."/>
            <person name="Iannotti N."/>
            <person name="Marturano G."/>
            <person name="Paoli F."/>
            <person name="Bruttini M."/>
            <person name="Carapelli A."/>
            <person name="Frati F."/>
            <person name="Nardi F."/>
        </authorList>
    </citation>
    <scope>NUCLEOTIDE SEQUENCE [LARGE SCALE GENOMIC DNA]</scope>
    <source>
        <strain evidence="1">DMR45628</strain>
    </source>
</reference>
<dbReference type="AlphaFoldDB" id="A0AAW1L600"/>
<evidence type="ECO:0008006" key="3">
    <source>
        <dbReference type="Google" id="ProtNLM"/>
    </source>
</evidence>
<evidence type="ECO:0000313" key="1">
    <source>
        <dbReference type="EMBL" id="KAK9729693.1"/>
    </source>
</evidence>
<sequence length="92" mass="10649">MHFAPGHLTTKRHLKKLDKTTNVNSVLHKRVETFLRNWDQVAPAYQHMKNEFLPATPTLTFCLKCAVDVEFSILEKHLSQIHGEVLYGAFLF</sequence>
<comment type="caution">
    <text evidence="1">The sequence shown here is derived from an EMBL/GenBank/DDBJ whole genome shotgun (WGS) entry which is preliminary data.</text>
</comment>
<accession>A0AAW1L600</accession>
<organism evidence="1 2">
    <name type="scientific">Popillia japonica</name>
    <name type="common">Japanese beetle</name>
    <dbReference type="NCBI Taxonomy" id="7064"/>
    <lineage>
        <taxon>Eukaryota</taxon>
        <taxon>Metazoa</taxon>
        <taxon>Ecdysozoa</taxon>
        <taxon>Arthropoda</taxon>
        <taxon>Hexapoda</taxon>
        <taxon>Insecta</taxon>
        <taxon>Pterygota</taxon>
        <taxon>Neoptera</taxon>
        <taxon>Endopterygota</taxon>
        <taxon>Coleoptera</taxon>
        <taxon>Polyphaga</taxon>
        <taxon>Scarabaeiformia</taxon>
        <taxon>Scarabaeidae</taxon>
        <taxon>Rutelinae</taxon>
        <taxon>Popillia</taxon>
    </lineage>
</organism>
<proteinExistence type="predicted"/>
<keyword evidence="2" id="KW-1185">Reference proteome</keyword>